<feature type="domain" description="HTH marR-type" evidence="1">
    <location>
        <begin position="25"/>
        <end position="158"/>
    </location>
</feature>
<dbReference type="EMBL" id="CP076448">
    <property type="protein sequence ID" value="QXM25019.1"/>
    <property type="molecule type" value="Genomic_DNA"/>
</dbReference>
<dbReference type="RefSeq" id="WP_218286075.1">
    <property type="nucleotide sequence ID" value="NZ_CP076448.1"/>
</dbReference>
<protein>
    <submittedName>
        <fullName evidence="2">MarR family winged helix-turn-helix transcriptional regulator</fullName>
    </submittedName>
</protein>
<sequence length="174" mass="19199">MQRLSRREPEDAGQAGDETAPFLLERFLPYELSVTANKVSRLFAHFYAERFGLSIPEWRCLAVIGRYAPVAATAIAERTAMDKVKVSRAVASLLAKDLVRRGPHPADRRLGLLAFTAKGRRVYEQIVPFARRLEADLMAVLGPADRAALSAMLGRIAARAEALDTARLDRAVPD</sequence>
<proteinExistence type="predicted"/>
<dbReference type="PANTHER" id="PTHR33164">
    <property type="entry name" value="TRANSCRIPTIONAL REGULATOR, MARR FAMILY"/>
    <property type="match status" value="1"/>
</dbReference>
<dbReference type="KEGG" id="elio:KO353_01825"/>
<dbReference type="PROSITE" id="PS50995">
    <property type="entry name" value="HTH_MARR_2"/>
    <property type="match status" value="1"/>
</dbReference>
<dbReference type="Pfam" id="PF12802">
    <property type="entry name" value="MarR_2"/>
    <property type="match status" value="1"/>
</dbReference>
<dbReference type="AlphaFoldDB" id="A0A975U2C0"/>
<evidence type="ECO:0000259" key="1">
    <source>
        <dbReference type="PROSITE" id="PS50995"/>
    </source>
</evidence>
<evidence type="ECO:0000313" key="2">
    <source>
        <dbReference type="EMBL" id="QXM25019.1"/>
    </source>
</evidence>
<evidence type="ECO:0000313" key="3">
    <source>
        <dbReference type="Proteomes" id="UP000694001"/>
    </source>
</evidence>
<reference evidence="2" key="1">
    <citation type="submission" date="2021-06" db="EMBL/GenBank/DDBJ databases">
        <title>Elioraea tepida, sp. nov., a moderately thermophilic aerobic anoxygenic phototrophic bacterium isolated from an alkaline siliceous hot spring mat community in Yellowstone National Park, WY, USA.</title>
        <authorList>
            <person name="Saini M.K."/>
            <person name="Yoshida S."/>
            <person name="Sebastian A."/>
            <person name="Hirose S."/>
            <person name="Hara E."/>
            <person name="Tamaki H."/>
            <person name="Soulier N.T."/>
            <person name="Albert I."/>
            <person name="Hanada S."/>
            <person name="Bryant D.A."/>
            <person name="Tank M."/>
        </authorList>
    </citation>
    <scope>NUCLEOTIDE SEQUENCE</scope>
    <source>
        <strain evidence="2">MS-P2</strain>
    </source>
</reference>
<name>A0A975U2C0_9PROT</name>
<dbReference type="InterPro" id="IPR000835">
    <property type="entry name" value="HTH_MarR-typ"/>
</dbReference>
<keyword evidence="3" id="KW-1185">Reference proteome</keyword>
<dbReference type="GO" id="GO:0003700">
    <property type="term" value="F:DNA-binding transcription factor activity"/>
    <property type="evidence" value="ECO:0007669"/>
    <property type="project" value="InterPro"/>
</dbReference>
<dbReference type="PANTHER" id="PTHR33164:SF57">
    <property type="entry name" value="MARR-FAMILY TRANSCRIPTIONAL REGULATOR"/>
    <property type="match status" value="1"/>
</dbReference>
<dbReference type="SMART" id="SM00347">
    <property type="entry name" value="HTH_MARR"/>
    <property type="match status" value="1"/>
</dbReference>
<accession>A0A975U2C0</accession>
<dbReference type="GO" id="GO:0006950">
    <property type="term" value="P:response to stress"/>
    <property type="evidence" value="ECO:0007669"/>
    <property type="project" value="TreeGrafter"/>
</dbReference>
<dbReference type="InterPro" id="IPR039422">
    <property type="entry name" value="MarR/SlyA-like"/>
</dbReference>
<gene>
    <name evidence="2" type="ORF">KO353_01825</name>
</gene>
<organism evidence="2 3">
    <name type="scientific">Elioraea tepida</name>
    <dbReference type="NCBI Taxonomy" id="2843330"/>
    <lineage>
        <taxon>Bacteria</taxon>
        <taxon>Pseudomonadati</taxon>
        <taxon>Pseudomonadota</taxon>
        <taxon>Alphaproteobacteria</taxon>
        <taxon>Acetobacterales</taxon>
        <taxon>Elioraeaceae</taxon>
        <taxon>Elioraea</taxon>
    </lineage>
</organism>
<dbReference type="Proteomes" id="UP000694001">
    <property type="component" value="Chromosome"/>
</dbReference>